<evidence type="ECO:0000313" key="4">
    <source>
        <dbReference type="Proteomes" id="UP000059542"/>
    </source>
</evidence>
<dbReference type="Proteomes" id="UP000059542">
    <property type="component" value="Chromosome"/>
</dbReference>
<accession>A0A0U4BMP2</accession>
<keyword evidence="4" id="KW-1185">Reference proteome</keyword>
<evidence type="ECO:0000259" key="2">
    <source>
        <dbReference type="Pfam" id="PF14344"/>
    </source>
</evidence>
<dbReference type="STRING" id="1411621.AUC43_05950"/>
<keyword evidence="1" id="KW-0732">Signal</keyword>
<feature type="domain" description="DUF4397" evidence="2">
    <location>
        <begin position="39"/>
        <end position="147"/>
    </location>
</feature>
<organism evidence="3 4">
    <name type="scientific">Hymenobacter sedentarius</name>
    <dbReference type="NCBI Taxonomy" id="1411621"/>
    <lineage>
        <taxon>Bacteria</taxon>
        <taxon>Pseudomonadati</taxon>
        <taxon>Bacteroidota</taxon>
        <taxon>Cytophagia</taxon>
        <taxon>Cytophagales</taxon>
        <taxon>Hymenobacteraceae</taxon>
        <taxon>Hymenobacter</taxon>
    </lineage>
</organism>
<dbReference type="OrthoDB" id="9792011at2"/>
<evidence type="ECO:0000256" key="1">
    <source>
        <dbReference type="SAM" id="SignalP"/>
    </source>
</evidence>
<evidence type="ECO:0000313" key="3">
    <source>
        <dbReference type="EMBL" id="ALW84663.1"/>
    </source>
</evidence>
<dbReference type="AlphaFoldDB" id="A0A0U4BMP2"/>
<dbReference type="Pfam" id="PF14344">
    <property type="entry name" value="DUF4397"/>
    <property type="match status" value="1"/>
</dbReference>
<proteinExistence type="predicted"/>
<protein>
    <recommendedName>
        <fullName evidence="2">DUF4397 domain-containing protein</fullName>
    </recommendedName>
</protein>
<gene>
    <name evidence="3" type="ORF">AUC43_05950</name>
</gene>
<name>A0A0U4BMP2_9BACT</name>
<dbReference type="RefSeq" id="WP_068190990.1">
    <property type="nucleotide sequence ID" value="NZ_CP013909.1"/>
</dbReference>
<feature type="chain" id="PRO_5006847322" description="DUF4397 domain-containing protein" evidence="1">
    <location>
        <begin position="23"/>
        <end position="251"/>
    </location>
</feature>
<feature type="signal peptide" evidence="1">
    <location>
        <begin position="1"/>
        <end position="22"/>
    </location>
</feature>
<sequence>METSFILRRACQALLPATLLLASCSKSDTPAPAPVDQGKVAFVNAASHIAPTTLKFLVDNTEKASLAYGASSGYQGIQTGSHSLQVTAGTQAAFTMTLAPEKDKTYTFVATPATSPSTVNGLLFPDDLTAPATGKARIRLINLAQSVGTPLRLSQVTSTVTGPVVADVVTNVGVNSASAFTEFAPGTYALSILDNSATAGATPIAQVGDGSGSGSGTKTYEAGKIYTVVVSGTKGSLNQDQKVKAFLSQNN</sequence>
<dbReference type="InterPro" id="IPR025510">
    <property type="entry name" value="DUF4397"/>
</dbReference>
<dbReference type="EMBL" id="CP013909">
    <property type="protein sequence ID" value="ALW84663.1"/>
    <property type="molecule type" value="Genomic_DNA"/>
</dbReference>
<reference evidence="3 4" key="1">
    <citation type="submission" date="2015-12" db="EMBL/GenBank/DDBJ databases">
        <authorList>
            <person name="Shamseldin A."/>
            <person name="Moawad H."/>
            <person name="Abd El-Rahim W.M."/>
            <person name="Sadowsky M.J."/>
        </authorList>
    </citation>
    <scope>NUCLEOTIDE SEQUENCE [LARGE SCALE GENOMIC DNA]</scope>
    <source>
        <strain evidence="3 4">DG5B</strain>
    </source>
</reference>
<dbReference type="KEGG" id="hyg:AUC43_05950"/>